<dbReference type="Pfam" id="PF01179">
    <property type="entry name" value="Cu_amine_oxid"/>
    <property type="match status" value="1"/>
</dbReference>
<evidence type="ECO:0000256" key="15">
    <source>
        <dbReference type="RuleBase" id="RU000672"/>
    </source>
</evidence>
<name>A0AAN9MSB2_PHACN</name>
<evidence type="ECO:0000256" key="1">
    <source>
        <dbReference type="ARBA" id="ARBA00001935"/>
    </source>
</evidence>
<evidence type="ECO:0000256" key="16">
    <source>
        <dbReference type="SAM" id="MobiDB-lite"/>
    </source>
</evidence>
<evidence type="ECO:0000259" key="19">
    <source>
        <dbReference type="Pfam" id="PF02727"/>
    </source>
</evidence>
<evidence type="ECO:0000256" key="7">
    <source>
        <dbReference type="ARBA" id="ARBA00022772"/>
    </source>
</evidence>
<keyword evidence="7 13" id="KW-0801">TPQ</keyword>
<dbReference type="PROSITE" id="PS01164">
    <property type="entry name" value="COPPER_AMINE_OXID_1"/>
    <property type="match status" value="1"/>
</dbReference>
<dbReference type="GO" id="GO:0008131">
    <property type="term" value="F:primary methylamine oxidase activity"/>
    <property type="evidence" value="ECO:0007669"/>
    <property type="project" value="UniProtKB-EC"/>
</dbReference>
<proteinExistence type="inferred from homology"/>
<dbReference type="AlphaFoldDB" id="A0AAN9MSB2"/>
<evidence type="ECO:0000256" key="4">
    <source>
        <dbReference type="ARBA" id="ARBA00011738"/>
    </source>
</evidence>
<evidence type="ECO:0000256" key="3">
    <source>
        <dbReference type="ARBA" id="ARBA00007983"/>
    </source>
</evidence>
<dbReference type="EMBL" id="JAYMYR010000006">
    <property type="protein sequence ID" value="KAK7357478.1"/>
    <property type="molecule type" value="Genomic_DNA"/>
</dbReference>
<comment type="subunit">
    <text evidence="4">Homodimer.</text>
</comment>
<dbReference type="Gene3D" id="3.10.450.40">
    <property type="match status" value="2"/>
</dbReference>
<evidence type="ECO:0000256" key="14">
    <source>
        <dbReference type="PIRSR" id="PIRSR600269-51"/>
    </source>
</evidence>
<evidence type="ECO:0000313" key="22">
    <source>
        <dbReference type="Proteomes" id="UP001374584"/>
    </source>
</evidence>
<feature type="modified residue" description="2',4',5'-topaquinone" evidence="14">
    <location>
        <position position="429"/>
    </location>
</feature>
<dbReference type="InterPro" id="IPR015802">
    <property type="entry name" value="Cu_amine_oxidase_N3"/>
</dbReference>
<keyword evidence="8 15" id="KW-0560">Oxidoreductase</keyword>
<comment type="cofactor">
    <cofactor evidence="15">
        <name>Cu cation</name>
        <dbReference type="ChEBI" id="CHEBI:23378"/>
    </cofactor>
    <text evidence="15">Contains 1 topaquinone per subunit.</text>
</comment>
<keyword evidence="22" id="KW-1185">Reference proteome</keyword>
<dbReference type="PANTHER" id="PTHR10638">
    <property type="entry name" value="COPPER AMINE OXIDASE"/>
    <property type="match status" value="1"/>
</dbReference>
<evidence type="ECO:0000313" key="21">
    <source>
        <dbReference type="EMBL" id="KAK7357478.1"/>
    </source>
</evidence>
<comment type="cofactor">
    <cofactor evidence="2">
        <name>Mn(2+)</name>
        <dbReference type="ChEBI" id="CHEBI:29035"/>
    </cofactor>
</comment>
<feature type="region of interest" description="Disordered" evidence="16">
    <location>
        <begin position="232"/>
        <end position="251"/>
    </location>
</feature>
<evidence type="ECO:0000256" key="17">
    <source>
        <dbReference type="SAM" id="SignalP"/>
    </source>
</evidence>
<evidence type="ECO:0000256" key="8">
    <source>
        <dbReference type="ARBA" id="ARBA00023002"/>
    </source>
</evidence>
<dbReference type="InterPro" id="IPR036460">
    <property type="entry name" value="Cu_amine_oxidase_C_sf"/>
</dbReference>
<keyword evidence="6 17" id="KW-0732">Signal</keyword>
<feature type="domain" description="Copper amine oxidase N3-terminal" evidence="20">
    <location>
        <begin position="128"/>
        <end position="222"/>
    </location>
</feature>
<evidence type="ECO:0000256" key="9">
    <source>
        <dbReference type="ARBA" id="ARBA00023008"/>
    </source>
</evidence>
<dbReference type="Gene3D" id="2.70.98.20">
    <property type="entry name" value="Copper amine oxidase, catalytic domain"/>
    <property type="match status" value="1"/>
</dbReference>
<comment type="cofactor">
    <cofactor evidence="1">
        <name>Cu cation</name>
        <dbReference type="ChEBI" id="CHEBI:23378"/>
    </cofactor>
</comment>
<dbReference type="GO" id="GO:0009308">
    <property type="term" value="P:amine metabolic process"/>
    <property type="evidence" value="ECO:0007669"/>
    <property type="project" value="UniProtKB-UniRule"/>
</dbReference>
<protein>
    <recommendedName>
        <fullName evidence="15">Amine oxidase</fullName>
        <ecNumber evidence="15">1.4.3.-</ecNumber>
    </recommendedName>
</protein>
<dbReference type="FunFam" id="2.70.98.20:FF:000004">
    <property type="entry name" value="Amine oxidase"/>
    <property type="match status" value="1"/>
</dbReference>
<comment type="caution">
    <text evidence="21">The sequence shown here is derived from an EMBL/GenBank/DDBJ whole genome shotgun (WGS) entry which is preliminary data.</text>
</comment>
<dbReference type="SUPFAM" id="SSF54416">
    <property type="entry name" value="Amine oxidase N-terminal region"/>
    <property type="match status" value="2"/>
</dbReference>
<dbReference type="FunFam" id="3.10.450.40:FF:000005">
    <property type="entry name" value="Amine oxidase"/>
    <property type="match status" value="1"/>
</dbReference>
<keyword evidence="10" id="KW-1015">Disulfide bond</keyword>
<evidence type="ECO:0000256" key="12">
    <source>
        <dbReference type="ARBA" id="ARBA00048032"/>
    </source>
</evidence>
<dbReference type="GO" id="GO:0048038">
    <property type="term" value="F:quinone binding"/>
    <property type="evidence" value="ECO:0007669"/>
    <property type="project" value="InterPro"/>
</dbReference>
<dbReference type="GO" id="GO:0005507">
    <property type="term" value="F:copper ion binding"/>
    <property type="evidence" value="ECO:0007669"/>
    <property type="project" value="InterPro"/>
</dbReference>
<evidence type="ECO:0000256" key="2">
    <source>
        <dbReference type="ARBA" id="ARBA00001936"/>
    </source>
</evidence>
<keyword evidence="5 15" id="KW-0479">Metal-binding</keyword>
<comment type="PTM">
    <text evidence="14 15">Topaquinone (TPQ) is generated by copper-dependent autoxidation of a specific tyrosyl residue.</text>
</comment>
<evidence type="ECO:0000256" key="5">
    <source>
        <dbReference type="ARBA" id="ARBA00022723"/>
    </source>
</evidence>
<comment type="similarity">
    <text evidence="3 15">Belongs to the copper/topaquinone oxidase family.</text>
</comment>
<feature type="domain" description="Copper amine oxidase N2-terminal" evidence="19">
    <location>
        <begin position="26"/>
        <end position="120"/>
    </location>
</feature>
<evidence type="ECO:0000259" key="20">
    <source>
        <dbReference type="Pfam" id="PF02728"/>
    </source>
</evidence>
<organism evidence="21 22">
    <name type="scientific">Phaseolus coccineus</name>
    <name type="common">Scarlet runner bean</name>
    <name type="synonym">Phaseolus multiflorus</name>
    <dbReference type="NCBI Taxonomy" id="3886"/>
    <lineage>
        <taxon>Eukaryota</taxon>
        <taxon>Viridiplantae</taxon>
        <taxon>Streptophyta</taxon>
        <taxon>Embryophyta</taxon>
        <taxon>Tracheophyta</taxon>
        <taxon>Spermatophyta</taxon>
        <taxon>Magnoliopsida</taxon>
        <taxon>eudicotyledons</taxon>
        <taxon>Gunneridae</taxon>
        <taxon>Pentapetalae</taxon>
        <taxon>rosids</taxon>
        <taxon>fabids</taxon>
        <taxon>Fabales</taxon>
        <taxon>Fabaceae</taxon>
        <taxon>Papilionoideae</taxon>
        <taxon>50 kb inversion clade</taxon>
        <taxon>NPAAA clade</taxon>
        <taxon>indigoferoid/millettioid clade</taxon>
        <taxon>Phaseoleae</taxon>
        <taxon>Phaseolus</taxon>
    </lineage>
</organism>
<dbReference type="Proteomes" id="UP001374584">
    <property type="component" value="Unassembled WGS sequence"/>
</dbReference>
<dbReference type="PANTHER" id="PTHR10638:SF87">
    <property type="entry name" value="AMINE OXIDASE [COPPER-CONTAINING] ALPHA 2, PEROXISOMAL-RELATED"/>
    <property type="match status" value="1"/>
</dbReference>
<evidence type="ECO:0000256" key="13">
    <source>
        <dbReference type="PIRSR" id="PIRSR600269-50"/>
    </source>
</evidence>
<accession>A0AAN9MSB2</accession>
<evidence type="ECO:0000256" key="6">
    <source>
        <dbReference type="ARBA" id="ARBA00022729"/>
    </source>
</evidence>
<dbReference type="EC" id="1.4.3.-" evidence="15"/>
<dbReference type="InterPro" id="IPR049947">
    <property type="entry name" value="Cu_Am_Ox_Cu-bd"/>
</dbReference>
<dbReference type="InterPro" id="IPR000269">
    <property type="entry name" value="Cu_amine_oxidase"/>
</dbReference>
<evidence type="ECO:0000256" key="11">
    <source>
        <dbReference type="ARBA" id="ARBA00023180"/>
    </source>
</evidence>
<comment type="catalytic activity">
    <reaction evidence="12">
        <text>a primary methyl amine + O2 + H2O = an aldehyde + H2O2 + NH4(+)</text>
        <dbReference type="Rhea" id="RHEA:16153"/>
        <dbReference type="ChEBI" id="CHEBI:15377"/>
        <dbReference type="ChEBI" id="CHEBI:15379"/>
        <dbReference type="ChEBI" id="CHEBI:16240"/>
        <dbReference type="ChEBI" id="CHEBI:17478"/>
        <dbReference type="ChEBI" id="CHEBI:28938"/>
        <dbReference type="ChEBI" id="CHEBI:228804"/>
        <dbReference type="EC" id="1.4.3.21"/>
    </reaction>
</comment>
<feature type="active site" description="Proton acceptor" evidence="13">
    <location>
        <position position="334"/>
    </location>
</feature>
<dbReference type="InterPro" id="IPR049948">
    <property type="entry name" value="Cu_Am_ox_TPQ-bd"/>
</dbReference>
<dbReference type="SUPFAM" id="SSF49998">
    <property type="entry name" value="Amine oxidase catalytic domain"/>
    <property type="match status" value="1"/>
</dbReference>
<dbReference type="Pfam" id="PF02727">
    <property type="entry name" value="Cu_amine_oxidN2"/>
    <property type="match status" value="1"/>
</dbReference>
<dbReference type="PROSITE" id="PS01165">
    <property type="entry name" value="COPPER_AMINE_OXID_2"/>
    <property type="match status" value="1"/>
</dbReference>
<keyword evidence="9 15" id="KW-0186">Copper</keyword>
<feature type="chain" id="PRO_5043030272" description="Amine oxidase" evidence="17">
    <location>
        <begin position="23"/>
        <end position="679"/>
    </location>
</feature>
<dbReference type="InterPro" id="IPR016182">
    <property type="entry name" value="Cu_amine_oxidase_N-reg"/>
</dbReference>
<sequence length="679" mass="76564">MDATMKVALLSFLMHFWSSAECSNPHPLDPLTPSEINLVQTIVQKAYPTSNTTNHNLIFNYVGLDEPDKLEILSWQSSNPKTKPKPSSPPPRRAFVIGRFQKQSHEIIVDLSKKSIVSTKVYQGNGYPPLTLGEIEVATQLPLSYEPFKKSLSKRGLNVSEVQCVDFTFGWFGEAETRRIVKIKCHYRNGTANFYARPVEGVEMLVDFDDMKIVGYNDRYVVPLPKAEGTEYRASKLKPPSAPKLKQDDGPGFTIDDHTVRRVKNKGDGGDDEGYGGEVVDGYDSRAGPIISLASYYDLQKKKHRPVLYKGFISELFVPYQDPTEEWYDKTFFDSGEYGLGHGEITRFSQQSSLQPFTDCPSNASFIDAYYASSDGTPVKIPNAFCIFQKYAGGIMWRHTETAIPNQMITESRLEETLVVRTVSTLANYDYITDWEFKRSGSIKSVVGLTGILALKAANYTNTDEIKKDIYGTLVADNTIGVNHDHFFTYYLDLDVDGVDNSFVKSNLETVRVKDGSIPRKSYWRVVSETAKTEGDARIKLGLKPSELVVVNPNKRTKQGNKIGYRLLPGPMAQPLSLSDDFPQIRGAFTNYDVWVSPYNKSEKWVAGSYVDRSRGDDTLAVWSERDRKIENKDIVLWYTMGFHHIPCQEDFPVMPTLSGGFELRPTNFFESNPVLKTT</sequence>
<keyword evidence="11" id="KW-0325">Glycoprotein</keyword>
<dbReference type="InterPro" id="IPR015798">
    <property type="entry name" value="Cu_amine_oxidase_C"/>
</dbReference>
<dbReference type="FunFam" id="3.10.450.40:FF:000012">
    <property type="entry name" value="Amine oxidase"/>
    <property type="match status" value="1"/>
</dbReference>
<dbReference type="InterPro" id="IPR015800">
    <property type="entry name" value="Cu_amine_oxidase_N2"/>
</dbReference>
<feature type="active site" description="Schiff-base intermediate with substrate; via topaquinone" evidence="13">
    <location>
        <position position="429"/>
    </location>
</feature>
<evidence type="ECO:0000256" key="10">
    <source>
        <dbReference type="ARBA" id="ARBA00023157"/>
    </source>
</evidence>
<evidence type="ECO:0000259" key="18">
    <source>
        <dbReference type="Pfam" id="PF01179"/>
    </source>
</evidence>
<dbReference type="Pfam" id="PF02728">
    <property type="entry name" value="Cu_amine_oxidN3"/>
    <property type="match status" value="1"/>
</dbReference>
<reference evidence="21 22" key="1">
    <citation type="submission" date="2024-01" db="EMBL/GenBank/DDBJ databases">
        <title>The genomes of 5 underutilized Papilionoideae crops provide insights into root nodulation and disease resistanc.</title>
        <authorList>
            <person name="Jiang F."/>
        </authorList>
    </citation>
    <scope>NUCLEOTIDE SEQUENCE [LARGE SCALE GENOMIC DNA]</scope>
    <source>
        <strain evidence="21">JINMINGXINNONG_FW02</strain>
        <tissue evidence="21">Leaves</tissue>
    </source>
</reference>
<gene>
    <name evidence="21" type="ORF">VNO80_16766</name>
</gene>
<feature type="domain" description="Copper amine oxidase catalytic" evidence="18">
    <location>
        <begin position="282"/>
        <end position="676"/>
    </location>
</feature>
<feature type="signal peptide" evidence="17">
    <location>
        <begin position="1"/>
        <end position="22"/>
    </location>
</feature>